<dbReference type="RefSeq" id="WP_164438295.1">
    <property type="nucleotide sequence ID" value="NZ_JAAGMD010000305.1"/>
</dbReference>
<evidence type="ECO:0000256" key="11">
    <source>
        <dbReference type="ARBA" id="ARBA00030204"/>
    </source>
</evidence>
<evidence type="ECO:0000256" key="2">
    <source>
        <dbReference type="ARBA" id="ARBA00001933"/>
    </source>
</evidence>
<keyword evidence="9 16" id="KW-0663">Pyridoxal phosphate</keyword>
<dbReference type="GO" id="GO:0030170">
    <property type="term" value="F:pyridoxal phosphate binding"/>
    <property type="evidence" value="ECO:0007669"/>
    <property type="project" value="InterPro"/>
</dbReference>
<dbReference type="EC" id="2.6.1.19" evidence="6"/>
<dbReference type="Gene3D" id="3.90.1150.10">
    <property type="entry name" value="Aspartate Aminotransferase, domain 1"/>
    <property type="match status" value="1"/>
</dbReference>
<dbReference type="GO" id="GO:0042802">
    <property type="term" value="F:identical protein binding"/>
    <property type="evidence" value="ECO:0007669"/>
    <property type="project" value="TreeGrafter"/>
</dbReference>
<reference evidence="17" key="1">
    <citation type="submission" date="2020-01" db="EMBL/GenBank/DDBJ databases">
        <title>Insect and environment-associated Actinomycetes.</title>
        <authorList>
            <person name="Currrie C."/>
            <person name="Chevrette M."/>
            <person name="Carlson C."/>
            <person name="Stubbendieck R."/>
            <person name="Wendt-Pienkowski E."/>
        </authorList>
    </citation>
    <scope>NUCLEOTIDE SEQUENCE</scope>
    <source>
        <strain evidence="17">SID14436</strain>
    </source>
</reference>
<evidence type="ECO:0000256" key="6">
    <source>
        <dbReference type="ARBA" id="ARBA00012912"/>
    </source>
</evidence>
<evidence type="ECO:0000313" key="17">
    <source>
        <dbReference type="EMBL" id="NEA86587.1"/>
    </source>
</evidence>
<accession>A0A6G3QTS2</accession>
<dbReference type="SUPFAM" id="SSF53383">
    <property type="entry name" value="PLP-dependent transferases"/>
    <property type="match status" value="1"/>
</dbReference>
<evidence type="ECO:0000256" key="10">
    <source>
        <dbReference type="ARBA" id="ARBA00029760"/>
    </source>
</evidence>
<dbReference type="Gene3D" id="3.40.640.10">
    <property type="entry name" value="Type I PLP-dependent aspartate aminotransferase-like (Major domain)"/>
    <property type="match status" value="1"/>
</dbReference>
<dbReference type="EMBL" id="JAAGMD010000305">
    <property type="protein sequence ID" value="NEA86587.1"/>
    <property type="molecule type" value="Genomic_DNA"/>
</dbReference>
<evidence type="ECO:0000256" key="1">
    <source>
        <dbReference type="ARBA" id="ARBA00001750"/>
    </source>
</evidence>
<dbReference type="EC" id="2.6.1.22" evidence="5"/>
<evidence type="ECO:0000256" key="3">
    <source>
        <dbReference type="ARBA" id="ARBA00005176"/>
    </source>
</evidence>
<dbReference type="NCBIfam" id="NF004714">
    <property type="entry name" value="PRK06058.1"/>
    <property type="match status" value="1"/>
</dbReference>
<evidence type="ECO:0000256" key="9">
    <source>
        <dbReference type="ARBA" id="ARBA00022898"/>
    </source>
</evidence>
<evidence type="ECO:0000256" key="16">
    <source>
        <dbReference type="RuleBase" id="RU003560"/>
    </source>
</evidence>
<dbReference type="CDD" id="cd00610">
    <property type="entry name" value="OAT_like"/>
    <property type="match status" value="1"/>
</dbReference>
<evidence type="ECO:0000256" key="8">
    <source>
        <dbReference type="ARBA" id="ARBA00022679"/>
    </source>
</evidence>
<dbReference type="GO" id="GO:0009448">
    <property type="term" value="P:gamma-aminobutyric acid metabolic process"/>
    <property type="evidence" value="ECO:0007669"/>
    <property type="project" value="InterPro"/>
</dbReference>
<sequence>MSPSPPLLPQPEQRRILRTELPGPRSRELQRRRDAALPGGLGVTLPVFVDRAGGGVVVDVDGNHLIDLASGIAVTSVGASAPAVVSRVREQAGRFTHTCFLVTEYDGYVEVAERLNALAPGGHAKRTALFSTGAEAVENAVKIARAATGRPGVVVFDHAYHGRTMMTLAMTAKEVPYRTGFGPFPGEVHRAPYAYPLRGPGAEEALAGLEALLERVGAGTVAAIVVEPLQGEGGFVVPAPGFLAGVERVARRHGIVLVADEVQTGMGRTGTVFASEHEGLVPDLLCTAKALGGGLPLAAVTGRSELMEAVAPGGLGGTYAGNPVACAAALGVLDMLRDGELLERARSIERTVRARLEPLAGDLPQVAEVRGRGAMMAVEFVRPGTDEPDPALAREVAARCHAEGVIALVCGSFGNVVRLLPPLVIPDDLLAEGLDVLSAAIRGACGGAA</sequence>
<organism evidence="17">
    <name type="scientific">Streptomyces sp. SID14436</name>
    <dbReference type="NCBI Taxonomy" id="2706070"/>
    <lineage>
        <taxon>Bacteria</taxon>
        <taxon>Bacillati</taxon>
        <taxon>Actinomycetota</taxon>
        <taxon>Actinomycetes</taxon>
        <taxon>Kitasatosporales</taxon>
        <taxon>Streptomycetaceae</taxon>
        <taxon>Streptomyces</taxon>
    </lineage>
</organism>
<dbReference type="InterPro" id="IPR049704">
    <property type="entry name" value="Aminotrans_3_PPA_site"/>
</dbReference>
<comment type="pathway">
    <text evidence="3">Amino-acid degradation; 4-aminobutanoate degradation.</text>
</comment>
<evidence type="ECO:0000256" key="15">
    <source>
        <dbReference type="ARBA" id="ARBA00050054"/>
    </source>
</evidence>
<keyword evidence="8 17" id="KW-0808">Transferase</keyword>
<keyword evidence="7 17" id="KW-0032">Aminotransferase</keyword>
<evidence type="ECO:0000256" key="14">
    <source>
        <dbReference type="ARBA" id="ARBA00048021"/>
    </source>
</evidence>
<dbReference type="PANTHER" id="PTHR11986:SF79">
    <property type="entry name" value="ACETYLORNITHINE AMINOTRANSFERASE, MITOCHONDRIAL"/>
    <property type="match status" value="1"/>
</dbReference>
<comment type="catalytic activity">
    <reaction evidence="1">
        <text>(S)-3-amino-2-methylpropanoate + 2-oxoglutarate = 2-methyl-3-oxopropanoate + L-glutamate</text>
        <dbReference type="Rhea" id="RHEA:13993"/>
        <dbReference type="ChEBI" id="CHEBI:16810"/>
        <dbReference type="ChEBI" id="CHEBI:29985"/>
        <dbReference type="ChEBI" id="CHEBI:57700"/>
        <dbReference type="ChEBI" id="CHEBI:58655"/>
        <dbReference type="EC" id="2.6.1.22"/>
    </reaction>
</comment>
<evidence type="ECO:0000256" key="12">
    <source>
        <dbReference type="ARBA" id="ARBA00030857"/>
    </source>
</evidence>
<evidence type="ECO:0000256" key="5">
    <source>
        <dbReference type="ARBA" id="ARBA00012876"/>
    </source>
</evidence>
<gene>
    <name evidence="17" type="primary">gabT</name>
    <name evidence="17" type="ORF">G3I53_11140</name>
</gene>
<dbReference type="InterPro" id="IPR015422">
    <property type="entry name" value="PyrdxlP-dep_Trfase_small"/>
</dbReference>
<dbReference type="InterPro" id="IPR005814">
    <property type="entry name" value="Aminotrans_3"/>
</dbReference>
<comment type="caution">
    <text evidence="17">The sequence shown here is derived from an EMBL/GenBank/DDBJ whole genome shotgun (WGS) entry which is preliminary data.</text>
</comment>
<protein>
    <recommendedName>
        <fullName evidence="12">(S)-3-amino-2-methylpropionate transaminase</fullName>
        <ecNumber evidence="6">2.6.1.19</ecNumber>
        <ecNumber evidence="5">2.6.1.22</ecNumber>
    </recommendedName>
    <alternativeName>
        <fullName evidence="13">GABA aminotransferase</fullName>
    </alternativeName>
    <alternativeName>
        <fullName evidence="11">Gamma-amino-N-butyrate transaminase</fullName>
    </alternativeName>
    <alternativeName>
        <fullName evidence="15">Glutamate:succinic semialdehyde transaminase</fullName>
    </alternativeName>
    <alternativeName>
        <fullName evidence="10">L-AIBAT</fullName>
    </alternativeName>
</protein>
<dbReference type="InterPro" id="IPR015421">
    <property type="entry name" value="PyrdxlP-dep_Trfase_major"/>
</dbReference>
<name>A0A6G3QTS2_9ACTN</name>
<dbReference type="InterPro" id="IPR050103">
    <property type="entry name" value="Class-III_PLP-dep_AT"/>
</dbReference>
<dbReference type="PIRSF" id="PIRSF000521">
    <property type="entry name" value="Transaminase_4ab_Lys_Orn"/>
    <property type="match status" value="1"/>
</dbReference>
<dbReference type="AlphaFoldDB" id="A0A6G3QTS2"/>
<comment type="catalytic activity">
    <reaction evidence="14">
        <text>4-aminobutanoate + 2-oxoglutarate = succinate semialdehyde + L-glutamate</text>
        <dbReference type="Rhea" id="RHEA:23352"/>
        <dbReference type="ChEBI" id="CHEBI:16810"/>
        <dbReference type="ChEBI" id="CHEBI:29985"/>
        <dbReference type="ChEBI" id="CHEBI:57706"/>
        <dbReference type="ChEBI" id="CHEBI:59888"/>
        <dbReference type="EC" id="2.6.1.19"/>
    </reaction>
</comment>
<dbReference type="FunFam" id="3.40.640.10:FF:000013">
    <property type="entry name" value="4-aminobutyrate aminotransferase"/>
    <property type="match status" value="1"/>
</dbReference>
<evidence type="ECO:0000256" key="4">
    <source>
        <dbReference type="ARBA" id="ARBA00008954"/>
    </source>
</evidence>
<dbReference type="Pfam" id="PF00202">
    <property type="entry name" value="Aminotran_3"/>
    <property type="match status" value="1"/>
</dbReference>
<dbReference type="GO" id="GO:0034386">
    <property type="term" value="F:4-aminobutyrate:2-oxoglutarate transaminase activity"/>
    <property type="evidence" value="ECO:0007669"/>
    <property type="project" value="UniProtKB-EC"/>
</dbReference>
<dbReference type="PROSITE" id="PS00600">
    <property type="entry name" value="AA_TRANSFER_CLASS_3"/>
    <property type="match status" value="1"/>
</dbReference>
<dbReference type="InterPro" id="IPR004632">
    <property type="entry name" value="4NH2But_aminotransferase_bac"/>
</dbReference>
<evidence type="ECO:0000256" key="7">
    <source>
        <dbReference type="ARBA" id="ARBA00022576"/>
    </source>
</evidence>
<proteinExistence type="inferred from homology"/>
<dbReference type="PANTHER" id="PTHR11986">
    <property type="entry name" value="AMINOTRANSFERASE CLASS III"/>
    <property type="match status" value="1"/>
</dbReference>
<comment type="cofactor">
    <cofactor evidence="2">
        <name>pyridoxal 5'-phosphate</name>
        <dbReference type="ChEBI" id="CHEBI:597326"/>
    </cofactor>
</comment>
<evidence type="ECO:0000256" key="13">
    <source>
        <dbReference type="ARBA" id="ARBA00031787"/>
    </source>
</evidence>
<comment type="similarity">
    <text evidence="4 16">Belongs to the class-III pyridoxal-phosphate-dependent aminotransferase family.</text>
</comment>
<dbReference type="InterPro" id="IPR015424">
    <property type="entry name" value="PyrdxlP-dep_Trfase"/>
</dbReference>
<dbReference type="NCBIfam" id="TIGR00700">
    <property type="entry name" value="GABAtrnsam"/>
    <property type="match status" value="1"/>
</dbReference>
<dbReference type="GO" id="GO:0047298">
    <property type="term" value="F:(S)-3-amino-2-methylpropionate transaminase activity"/>
    <property type="evidence" value="ECO:0007669"/>
    <property type="project" value="UniProtKB-EC"/>
</dbReference>